<protein>
    <submittedName>
        <fullName evidence="1">Uncharacterized protein</fullName>
    </submittedName>
</protein>
<dbReference type="EMBL" id="JABWDY010025888">
    <property type="protein sequence ID" value="KAF5189146.1"/>
    <property type="molecule type" value="Genomic_DNA"/>
</dbReference>
<proteinExistence type="predicted"/>
<accession>A0A7J6VVM2</accession>
<dbReference type="AlphaFoldDB" id="A0A7J6VVM2"/>
<evidence type="ECO:0000313" key="1">
    <source>
        <dbReference type="EMBL" id="KAF5189146.1"/>
    </source>
</evidence>
<evidence type="ECO:0000313" key="2">
    <source>
        <dbReference type="Proteomes" id="UP000554482"/>
    </source>
</evidence>
<comment type="caution">
    <text evidence="1">The sequence shown here is derived from an EMBL/GenBank/DDBJ whole genome shotgun (WGS) entry which is preliminary data.</text>
</comment>
<dbReference type="OrthoDB" id="778365at2759"/>
<reference evidence="1 2" key="1">
    <citation type="submission" date="2020-06" db="EMBL/GenBank/DDBJ databases">
        <title>Transcriptomic and genomic resources for Thalictrum thalictroides and T. hernandezii: Facilitating candidate gene discovery in an emerging model plant lineage.</title>
        <authorList>
            <person name="Arias T."/>
            <person name="Riano-Pachon D.M."/>
            <person name="Di Stilio V.S."/>
        </authorList>
    </citation>
    <scope>NUCLEOTIDE SEQUENCE [LARGE SCALE GENOMIC DNA]</scope>
    <source>
        <strain evidence="2">cv. WT478/WT964</strain>
        <tissue evidence="1">Leaves</tissue>
    </source>
</reference>
<dbReference type="Proteomes" id="UP000554482">
    <property type="component" value="Unassembled WGS sequence"/>
</dbReference>
<name>A0A7J6VVM2_THATH</name>
<organism evidence="1 2">
    <name type="scientific">Thalictrum thalictroides</name>
    <name type="common">Rue-anemone</name>
    <name type="synonym">Anemone thalictroides</name>
    <dbReference type="NCBI Taxonomy" id="46969"/>
    <lineage>
        <taxon>Eukaryota</taxon>
        <taxon>Viridiplantae</taxon>
        <taxon>Streptophyta</taxon>
        <taxon>Embryophyta</taxon>
        <taxon>Tracheophyta</taxon>
        <taxon>Spermatophyta</taxon>
        <taxon>Magnoliopsida</taxon>
        <taxon>Ranunculales</taxon>
        <taxon>Ranunculaceae</taxon>
        <taxon>Thalictroideae</taxon>
        <taxon>Thalictrum</taxon>
    </lineage>
</organism>
<sequence>MVGDVAQMSTFMRDNDNIDFLQTKSVIFNSQQHKQPHRELNKKVKCEEGMGGWRNMVVQSRDSGVSVAYNYSCKSPNSDKSMLPHDDSKFDRVGCLRDEEVPSMKPFEMQITESEVSCTDTVNNSLRFSADCELYEAHGPALVFSKTIRLGVS</sequence>
<gene>
    <name evidence="1" type="ORF">FRX31_021268</name>
</gene>
<keyword evidence="2" id="KW-1185">Reference proteome</keyword>